<gene>
    <name evidence="2" type="ORF">BT67DRAFT_150508</name>
</gene>
<dbReference type="AlphaFoldDB" id="A0AAN6UF39"/>
<keyword evidence="3" id="KW-1185">Reference proteome</keyword>
<evidence type="ECO:0000256" key="1">
    <source>
        <dbReference type="SAM" id="MobiDB-lite"/>
    </source>
</evidence>
<comment type="caution">
    <text evidence="2">The sequence shown here is derived from an EMBL/GenBank/DDBJ whole genome shotgun (WGS) entry which is preliminary data.</text>
</comment>
<reference evidence="2" key="2">
    <citation type="submission" date="2023-05" db="EMBL/GenBank/DDBJ databases">
        <authorList>
            <consortium name="Lawrence Berkeley National Laboratory"/>
            <person name="Steindorff A."/>
            <person name="Hensen N."/>
            <person name="Bonometti L."/>
            <person name="Westerberg I."/>
            <person name="Brannstrom I.O."/>
            <person name="Guillou S."/>
            <person name="Cros-Aarteil S."/>
            <person name="Calhoun S."/>
            <person name="Haridas S."/>
            <person name="Kuo A."/>
            <person name="Mondo S."/>
            <person name="Pangilinan J."/>
            <person name="Riley R."/>
            <person name="Labutti K."/>
            <person name="Andreopoulos B."/>
            <person name="Lipzen A."/>
            <person name="Chen C."/>
            <person name="Yanf M."/>
            <person name="Daum C."/>
            <person name="Ng V."/>
            <person name="Clum A."/>
            <person name="Ohm R."/>
            <person name="Martin F."/>
            <person name="Silar P."/>
            <person name="Natvig D."/>
            <person name="Lalanne C."/>
            <person name="Gautier V."/>
            <person name="Ament-Velasquez S.L."/>
            <person name="Kruys A."/>
            <person name="Hutchinson M.I."/>
            <person name="Powell A.J."/>
            <person name="Barry K."/>
            <person name="Miller A.N."/>
            <person name="Grigoriev I.V."/>
            <person name="Debuchy R."/>
            <person name="Gladieux P."/>
            <person name="Thoren M.H."/>
            <person name="Johannesson H."/>
        </authorList>
    </citation>
    <scope>NUCLEOTIDE SEQUENCE</scope>
    <source>
        <strain evidence="2">CBS 123565</strain>
    </source>
</reference>
<evidence type="ECO:0000313" key="3">
    <source>
        <dbReference type="Proteomes" id="UP001304895"/>
    </source>
</evidence>
<evidence type="ECO:0000313" key="2">
    <source>
        <dbReference type="EMBL" id="KAK4131760.1"/>
    </source>
</evidence>
<organism evidence="2 3">
    <name type="scientific">Trichocladium antarcticum</name>
    <dbReference type="NCBI Taxonomy" id="1450529"/>
    <lineage>
        <taxon>Eukaryota</taxon>
        <taxon>Fungi</taxon>
        <taxon>Dikarya</taxon>
        <taxon>Ascomycota</taxon>
        <taxon>Pezizomycotina</taxon>
        <taxon>Sordariomycetes</taxon>
        <taxon>Sordariomycetidae</taxon>
        <taxon>Sordariales</taxon>
        <taxon>Chaetomiaceae</taxon>
        <taxon>Trichocladium</taxon>
    </lineage>
</organism>
<protein>
    <submittedName>
        <fullName evidence="2">Uncharacterized protein</fullName>
    </submittedName>
</protein>
<accession>A0AAN6UF39</accession>
<feature type="region of interest" description="Disordered" evidence="1">
    <location>
        <begin position="101"/>
        <end position="161"/>
    </location>
</feature>
<dbReference type="EMBL" id="MU853422">
    <property type="protein sequence ID" value="KAK4131760.1"/>
    <property type="molecule type" value="Genomic_DNA"/>
</dbReference>
<reference evidence="2" key="1">
    <citation type="journal article" date="2023" name="Mol. Phylogenet. Evol.">
        <title>Genome-scale phylogeny and comparative genomics of the fungal order Sordariales.</title>
        <authorList>
            <person name="Hensen N."/>
            <person name="Bonometti L."/>
            <person name="Westerberg I."/>
            <person name="Brannstrom I.O."/>
            <person name="Guillou S."/>
            <person name="Cros-Aarteil S."/>
            <person name="Calhoun S."/>
            <person name="Haridas S."/>
            <person name="Kuo A."/>
            <person name="Mondo S."/>
            <person name="Pangilinan J."/>
            <person name="Riley R."/>
            <person name="LaButti K."/>
            <person name="Andreopoulos B."/>
            <person name="Lipzen A."/>
            <person name="Chen C."/>
            <person name="Yan M."/>
            <person name="Daum C."/>
            <person name="Ng V."/>
            <person name="Clum A."/>
            <person name="Steindorff A."/>
            <person name="Ohm R.A."/>
            <person name="Martin F."/>
            <person name="Silar P."/>
            <person name="Natvig D.O."/>
            <person name="Lalanne C."/>
            <person name="Gautier V."/>
            <person name="Ament-Velasquez S.L."/>
            <person name="Kruys A."/>
            <person name="Hutchinson M.I."/>
            <person name="Powell A.J."/>
            <person name="Barry K."/>
            <person name="Miller A.N."/>
            <person name="Grigoriev I.V."/>
            <person name="Debuchy R."/>
            <person name="Gladieux P."/>
            <person name="Hiltunen Thoren M."/>
            <person name="Johannesson H."/>
        </authorList>
    </citation>
    <scope>NUCLEOTIDE SEQUENCE</scope>
    <source>
        <strain evidence="2">CBS 123565</strain>
    </source>
</reference>
<proteinExistence type="predicted"/>
<dbReference type="Proteomes" id="UP001304895">
    <property type="component" value="Unassembled WGS sequence"/>
</dbReference>
<feature type="compositionally biased region" description="Basic and acidic residues" evidence="1">
    <location>
        <begin position="132"/>
        <end position="141"/>
    </location>
</feature>
<sequence length="244" mass="26114">MTSGLPRLIPCAAVCVYSYVASVVYSTVDSRPPPPRLQITDLANMAFRRVNSLATPPPAPAAVTRALDPRSKRWRRLGVVRVLARCARNLRLADACVDSVHPAASGRKEASSTPRPIGSDRRQTAATAAEWDAEHTPRRIVADPAGQGGGRGGGRWECETRPTDGSAMAWQGRDDDGAAAVDFGTAPARRRRVLILIHGLRRRDSGFGSPLPAQAPSFAAWGAWGAGELGSWERDPEICSVKMG</sequence>
<name>A0AAN6UF39_9PEZI</name>